<evidence type="ECO:0000313" key="3">
    <source>
        <dbReference type="EMBL" id="KGM02620.1"/>
    </source>
</evidence>
<name>A0A0A0B6X2_9CELL</name>
<dbReference type="RefSeq" id="WP_034628240.1">
    <property type="nucleotide sequence ID" value="NZ_AXNT01000041.1"/>
</dbReference>
<evidence type="ECO:0000256" key="1">
    <source>
        <dbReference type="SAM" id="MobiDB-lite"/>
    </source>
</evidence>
<comment type="caution">
    <text evidence="3">The sequence shown here is derived from an EMBL/GenBank/DDBJ whole genome shotgun (WGS) entry which is preliminary data.</text>
</comment>
<feature type="transmembrane region" description="Helical" evidence="2">
    <location>
        <begin position="39"/>
        <end position="61"/>
    </location>
</feature>
<keyword evidence="2" id="KW-0472">Membrane</keyword>
<protein>
    <submittedName>
        <fullName evidence="3">Uncharacterized protein</fullName>
    </submittedName>
</protein>
<evidence type="ECO:0000313" key="4">
    <source>
        <dbReference type="Proteomes" id="UP000029833"/>
    </source>
</evidence>
<keyword evidence="4" id="KW-1185">Reference proteome</keyword>
<evidence type="ECO:0000256" key="2">
    <source>
        <dbReference type="SAM" id="Phobius"/>
    </source>
</evidence>
<dbReference type="Proteomes" id="UP000029833">
    <property type="component" value="Unassembled WGS sequence"/>
</dbReference>
<keyword evidence="2" id="KW-0812">Transmembrane</keyword>
<dbReference type="EMBL" id="AXNT01000041">
    <property type="protein sequence ID" value="KGM02620.1"/>
    <property type="molecule type" value="Genomic_DNA"/>
</dbReference>
<keyword evidence="2" id="KW-1133">Transmembrane helix</keyword>
<organism evidence="3 4">
    <name type="scientific">Cellulomonas cellasea DSM 20118</name>
    <dbReference type="NCBI Taxonomy" id="1408250"/>
    <lineage>
        <taxon>Bacteria</taxon>
        <taxon>Bacillati</taxon>
        <taxon>Actinomycetota</taxon>
        <taxon>Actinomycetes</taxon>
        <taxon>Micrococcales</taxon>
        <taxon>Cellulomonadaceae</taxon>
        <taxon>Cellulomonas</taxon>
    </lineage>
</organism>
<proteinExistence type="predicted"/>
<dbReference type="AlphaFoldDB" id="A0A0A0B6X2"/>
<dbReference type="OrthoDB" id="4829865at2"/>
<dbReference type="STRING" id="1408250.Q760_12495"/>
<feature type="compositionally biased region" description="Low complexity" evidence="1">
    <location>
        <begin position="72"/>
        <end position="102"/>
    </location>
</feature>
<accession>A0A0A0B6X2</accession>
<reference evidence="3 4" key="1">
    <citation type="submission" date="2013-10" db="EMBL/GenBank/DDBJ databases">
        <authorList>
            <person name="Wang G."/>
            <person name="Zhuang W."/>
        </authorList>
    </citation>
    <scope>NUCLEOTIDE SEQUENCE [LARGE SCALE GENOMIC DNA]</scope>
    <source>
        <strain evidence="3 4">DSM 20118</strain>
    </source>
</reference>
<sequence>MEFDLERGLRELADDASRGTRVPVEELGRRLRRRRATRAATVAVAATATVAGLVTGAAGLADLVRRPDATAPVATAVPTPTPSTTSAPVPSTTPTPTSTSTPTVPPPTAEPTASAPALPSAPTPPRPSAEVHGSTAWAVYVAVSPQRDDAALAADARLTAMGYTQLRGGDLACDRGAAEALGRDPSEHAVAVYFDTEADAALFAELYGDGVVGTVQVTLRCRD</sequence>
<gene>
    <name evidence="3" type="ORF">Q760_12495</name>
</gene>
<feature type="region of interest" description="Disordered" evidence="1">
    <location>
        <begin position="72"/>
        <end position="131"/>
    </location>
</feature>